<organism evidence="2 3">
    <name type="scientific">Cladonia borealis</name>
    <dbReference type="NCBI Taxonomy" id="184061"/>
    <lineage>
        <taxon>Eukaryota</taxon>
        <taxon>Fungi</taxon>
        <taxon>Dikarya</taxon>
        <taxon>Ascomycota</taxon>
        <taxon>Pezizomycotina</taxon>
        <taxon>Lecanoromycetes</taxon>
        <taxon>OSLEUM clade</taxon>
        <taxon>Lecanoromycetidae</taxon>
        <taxon>Lecanorales</taxon>
        <taxon>Lecanorineae</taxon>
        <taxon>Cladoniaceae</taxon>
        <taxon>Cladonia</taxon>
    </lineage>
</organism>
<feature type="compositionally biased region" description="Basic and acidic residues" evidence="1">
    <location>
        <begin position="257"/>
        <end position="273"/>
    </location>
</feature>
<dbReference type="SUPFAM" id="SSF52833">
    <property type="entry name" value="Thioredoxin-like"/>
    <property type="match status" value="1"/>
</dbReference>
<evidence type="ECO:0000313" key="3">
    <source>
        <dbReference type="Proteomes" id="UP001166286"/>
    </source>
</evidence>
<comment type="caution">
    <text evidence="2">The sequence shown here is derived from an EMBL/GenBank/DDBJ whole genome shotgun (WGS) entry which is preliminary data.</text>
</comment>
<protein>
    <submittedName>
        <fullName evidence="2">Uncharacterized protein</fullName>
    </submittedName>
</protein>
<dbReference type="PROSITE" id="PS51354">
    <property type="entry name" value="GLUTAREDOXIN_2"/>
    <property type="match status" value="1"/>
</dbReference>
<feature type="region of interest" description="Disordered" evidence="1">
    <location>
        <begin position="98"/>
        <end position="407"/>
    </location>
</feature>
<dbReference type="Proteomes" id="UP001166286">
    <property type="component" value="Unassembled WGS sequence"/>
</dbReference>
<dbReference type="PANTHER" id="PTHR12232">
    <property type="entry name" value="SH3 DOMAIN-BINDING GLUTAMIC ACID-RICH-LIKE PROTEIN"/>
    <property type="match status" value="1"/>
</dbReference>
<feature type="compositionally biased region" description="Low complexity" evidence="1">
    <location>
        <begin position="314"/>
        <end position="327"/>
    </location>
</feature>
<keyword evidence="3" id="KW-1185">Reference proteome</keyword>
<feature type="compositionally biased region" description="Pro residues" evidence="1">
    <location>
        <begin position="121"/>
        <end position="137"/>
    </location>
</feature>
<feature type="compositionally biased region" description="Basic and acidic residues" evidence="1">
    <location>
        <begin position="178"/>
        <end position="191"/>
    </location>
</feature>
<dbReference type="InterPro" id="IPR036249">
    <property type="entry name" value="Thioredoxin-like_sf"/>
</dbReference>
<name>A0AA39QXD6_9LECA</name>
<evidence type="ECO:0000256" key="1">
    <source>
        <dbReference type="SAM" id="MobiDB-lite"/>
    </source>
</evidence>
<dbReference type="InterPro" id="IPR051033">
    <property type="entry name" value="SH3BGR"/>
</dbReference>
<gene>
    <name evidence="2" type="ORF">JMJ35_006549</name>
</gene>
<dbReference type="EMBL" id="JAFEKC020000014">
    <property type="protein sequence ID" value="KAK0510997.1"/>
    <property type="molecule type" value="Genomic_DNA"/>
</dbReference>
<feature type="compositionally biased region" description="Low complexity" evidence="1">
    <location>
        <begin position="138"/>
        <end position="166"/>
    </location>
</feature>
<evidence type="ECO:0000313" key="2">
    <source>
        <dbReference type="EMBL" id="KAK0510997.1"/>
    </source>
</evidence>
<feature type="compositionally biased region" description="Low complexity" evidence="1">
    <location>
        <begin position="108"/>
        <end position="120"/>
    </location>
</feature>
<accession>A0AA39QXD6</accession>
<dbReference type="PANTHER" id="PTHR12232:SF0">
    <property type="entry name" value="THIOREDOXIN DOMAIN-CONTAINING PROTEIN"/>
    <property type="match status" value="1"/>
</dbReference>
<dbReference type="AlphaFoldDB" id="A0AA39QXD6"/>
<sequence length="407" mass="42280">MADSTPKSYHTDPTLYLYTSLTSGSSQIVTATSRLETILKANKIAFQALDVATDEKARMLWGRRAKGRKLPGLVRMGMIVGDLNEVEEWNEYGELKENLEPAGSRNDSISTPTPSATSTPSKPPPSTNIPSNHPPAPTDTTTESSGPPSSTGSSSAPAPAPAKEASFTTALRQAGFEAAKKANDAKTKARQDALAAAKSKDDELQKLDNSGPTGMPPPSGNTEAADAKEPETAGAVVESKADEVPVTGEGSTEEVEDTTKEDHEGIQVDKSGEKSTSNPIATGEPEEVLEGTGQAEPPAPPAQDIPSIAPPPSSDDVPSAADAEAAANESILKDKSHIVLAGREGDQTPPAERADLGKEEVSEEPKTVGETPLREVTATDEAQDLPGKKTQEQGAAEGEEAGTSVAD</sequence>
<proteinExistence type="predicted"/>
<dbReference type="GO" id="GO:0005737">
    <property type="term" value="C:cytoplasm"/>
    <property type="evidence" value="ECO:0007669"/>
    <property type="project" value="TreeGrafter"/>
</dbReference>
<feature type="compositionally biased region" description="Pro residues" evidence="1">
    <location>
        <begin position="297"/>
        <end position="313"/>
    </location>
</feature>
<reference evidence="2" key="1">
    <citation type="submission" date="2023-03" db="EMBL/GenBank/DDBJ databases">
        <title>Complete genome of Cladonia borealis.</title>
        <authorList>
            <person name="Park H."/>
        </authorList>
    </citation>
    <scope>NUCLEOTIDE SEQUENCE</scope>
    <source>
        <strain evidence="2">ANT050790</strain>
    </source>
</reference>
<dbReference type="Gene3D" id="3.40.30.10">
    <property type="entry name" value="Glutaredoxin"/>
    <property type="match status" value="1"/>
</dbReference>
<feature type="compositionally biased region" description="Basic and acidic residues" evidence="1">
    <location>
        <begin position="352"/>
        <end position="367"/>
    </location>
</feature>